<dbReference type="InterPro" id="IPR012341">
    <property type="entry name" value="6hp_glycosidase-like_sf"/>
</dbReference>
<dbReference type="GO" id="GO:0005975">
    <property type="term" value="P:carbohydrate metabolic process"/>
    <property type="evidence" value="ECO:0007669"/>
    <property type="project" value="InterPro"/>
</dbReference>
<dbReference type="SUPFAM" id="SSF49785">
    <property type="entry name" value="Galactose-binding domain-like"/>
    <property type="match status" value="1"/>
</dbReference>
<gene>
    <name evidence="5" type="ORF">N7460_010403</name>
</gene>
<dbReference type="Gene3D" id="2.60.120.260">
    <property type="entry name" value="Galactose-binding domain-like"/>
    <property type="match status" value="2"/>
</dbReference>
<dbReference type="AlphaFoldDB" id="A0AAD6I4P0"/>
<evidence type="ECO:0000313" key="6">
    <source>
        <dbReference type="Proteomes" id="UP001219568"/>
    </source>
</evidence>
<dbReference type="InterPro" id="IPR008979">
    <property type="entry name" value="Galactose-bd-like_sf"/>
</dbReference>
<organism evidence="5 6">
    <name type="scientific">Penicillium canescens</name>
    <dbReference type="NCBI Taxonomy" id="5083"/>
    <lineage>
        <taxon>Eukaryota</taxon>
        <taxon>Fungi</taxon>
        <taxon>Dikarya</taxon>
        <taxon>Ascomycota</taxon>
        <taxon>Pezizomycotina</taxon>
        <taxon>Eurotiomycetes</taxon>
        <taxon>Eurotiomycetidae</taxon>
        <taxon>Eurotiales</taxon>
        <taxon>Aspergillaceae</taxon>
        <taxon>Penicillium</taxon>
    </lineage>
</organism>
<dbReference type="GO" id="GO:0003824">
    <property type="term" value="F:catalytic activity"/>
    <property type="evidence" value="ECO:0007669"/>
    <property type="project" value="UniProtKB-ARBA"/>
</dbReference>
<reference evidence="5" key="1">
    <citation type="journal article" date="2023" name="IMA Fungus">
        <title>Comparative genomic study of the Penicillium genus elucidates a diverse pangenome and 15 lateral gene transfer events.</title>
        <authorList>
            <person name="Petersen C."/>
            <person name="Sorensen T."/>
            <person name="Nielsen M.R."/>
            <person name="Sondergaard T.E."/>
            <person name="Sorensen J.L."/>
            <person name="Fitzpatrick D.A."/>
            <person name="Frisvad J.C."/>
            <person name="Nielsen K.L."/>
        </authorList>
    </citation>
    <scope>NUCLEOTIDE SEQUENCE</scope>
    <source>
        <strain evidence="5">IBT 15450</strain>
    </source>
</reference>
<comment type="caution">
    <text evidence="5">The sequence shown here is derived from an EMBL/GenBank/DDBJ whole genome shotgun (WGS) entry which is preliminary data.</text>
</comment>
<keyword evidence="6" id="KW-1185">Reference proteome</keyword>
<accession>A0AAD6I4P0</accession>
<evidence type="ECO:0000259" key="3">
    <source>
        <dbReference type="Pfam" id="PF17389"/>
    </source>
</evidence>
<evidence type="ECO:0000259" key="4">
    <source>
        <dbReference type="Pfam" id="PF17390"/>
    </source>
</evidence>
<protein>
    <recommendedName>
        <fullName evidence="7">Alpha-L-rhamnosidase</fullName>
    </recommendedName>
</protein>
<dbReference type="InterPro" id="IPR035396">
    <property type="entry name" value="Bac_rhamnosid6H"/>
</dbReference>
<feature type="compositionally biased region" description="Basic and acidic residues" evidence="1">
    <location>
        <begin position="16"/>
        <end position="27"/>
    </location>
</feature>
<dbReference type="InterPro" id="IPR008928">
    <property type="entry name" value="6-hairpin_glycosidase_sf"/>
</dbReference>
<dbReference type="InterPro" id="IPR013737">
    <property type="entry name" value="Bac_rhamnosid_N"/>
</dbReference>
<name>A0AAD6I4P0_PENCN</name>
<dbReference type="InterPro" id="IPR035398">
    <property type="entry name" value="Bac_rhamnosid_C"/>
</dbReference>
<evidence type="ECO:0000256" key="1">
    <source>
        <dbReference type="SAM" id="MobiDB-lite"/>
    </source>
</evidence>
<feature type="region of interest" description="Disordered" evidence="1">
    <location>
        <begin position="9"/>
        <end position="40"/>
    </location>
</feature>
<dbReference type="Pfam" id="PF08531">
    <property type="entry name" value="Bac_rhamnosid_N"/>
    <property type="match status" value="1"/>
</dbReference>
<proteinExistence type="predicted"/>
<dbReference type="PANTHER" id="PTHR34987">
    <property type="entry name" value="C, PUTATIVE (AFU_ORTHOLOGUE AFUA_3G02880)-RELATED"/>
    <property type="match status" value="1"/>
</dbReference>
<feature type="domain" description="Bacterial alpha-L-rhamnosidase N-terminal" evidence="2">
    <location>
        <begin position="77"/>
        <end position="223"/>
    </location>
</feature>
<dbReference type="SUPFAM" id="SSF48208">
    <property type="entry name" value="Six-hairpin glycosidases"/>
    <property type="match status" value="1"/>
</dbReference>
<dbReference type="Gene3D" id="2.60.420.10">
    <property type="entry name" value="Maltose phosphorylase, domain 3"/>
    <property type="match status" value="1"/>
</dbReference>
<feature type="domain" description="Alpha-L-rhamnosidase C-terminal" evidence="4">
    <location>
        <begin position="742"/>
        <end position="801"/>
    </location>
</feature>
<feature type="domain" description="Alpha-L-rhamnosidase six-hairpin glycosidase" evidence="3">
    <location>
        <begin position="410"/>
        <end position="653"/>
    </location>
</feature>
<reference evidence="5" key="2">
    <citation type="submission" date="2023-01" db="EMBL/GenBank/DDBJ databases">
        <authorList>
            <person name="Petersen C."/>
        </authorList>
    </citation>
    <scope>NUCLEOTIDE SEQUENCE</scope>
    <source>
        <strain evidence="5">IBT 15450</strain>
    </source>
</reference>
<dbReference type="Gene3D" id="1.50.10.10">
    <property type="match status" value="1"/>
</dbReference>
<dbReference type="EMBL" id="JAQJZL010000014">
    <property type="protein sequence ID" value="KAJ6030137.1"/>
    <property type="molecule type" value="Genomic_DNA"/>
</dbReference>
<dbReference type="Pfam" id="PF17390">
    <property type="entry name" value="Bac_rhamnosid_C"/>
    <property type="match status" value="1"/>
</dbReference>
<evidence type="ECO:0008006" key="7">
    <source>
        <dbReference type="Google" id="ProtNLM"/>
    </source>
</evidence>
<sequence>MTLAHIAPVTCGSDTHGSEHGEQDSPAEKTPLGITHSGSEPTLLTQTYEEESQPGRYFLFRKSFQWTRPYGLREFPVHVSADSRYRLFVNGQRVSFGPCKSYPERWYYETVDILPYLTEGENVISARVLRYSSVHTGSSSIISTELPGLMVYGEIEGLSISTNSTWKCGQETTRQISPHSEWNYLLGPPFMSNSERVTEAKTLSGWKRPAFDDTTWEYAIFQFRPVKMLPIQRPWKLTQRPIPALPEIPGRFDGVVKCEGPITHSQWNNFIKGEEELIIPAGETAIVDIECASLTTAFVNLQCGEGLGSVITLLYSECYEKDLGIETAPFPMPRTKLLRSDSNGRLYGVKDIYAVADGQAEQTFEPFWFRAFRYVQLHVKTSSQSLKLKGFTLRETSYPLDIATEIQAGPELNKIWDVSLRTLQNCRHETYEDCPFYEQNQFASDSRLQMLFTYQLSSDDRLARKTLEEFHASRCSDGLIKAQFPAGFNSKQIPQFSLYWIAMVWDHMQYFADKAIVRRYLSTIDGILNHFDERINELGLVGRLEDDTWPFIDWVTQWSVPGKIFQSCMPQSYTATGVATFNSLLCIVALVQAAELCEFMGRKDTASEYSIRAQALRDAVNTHCFADGFYLDGPSTREYSQHSQVFAILSETVTGTAARDLMVRTMYNTSLAQCSSALQFYVFRAVEKVGLYTKMFPALLDPWRRMLADDLTTWAEFEENPRSDCHGWSACPVHEVVTQLYGVKPARPGFKRLRIEPQMDLLATGEGTFVTPAGKIKLKWTEDGNLEVESSTDVEADVVLRGSVYIVRFVAGKTVNFLKETESMVII</sequence>
<dbReference type="Proteomes" id="UP001219568">
    <property type="component" value="Unassembled WGS sequence"/>
</dbReference>
<evidence type="ECO:0000259" key="2">
    <source>
        <dbReference type="Pfam" id="PF08531"/>
    </source>
</evidence>
<dbReference type="PANTHER" id="PTHR34987:SF2">
    <property type="entry name" value="B, PUTATIVE (AFU_ORTHOLOGUE AFUA_7G05040)-RELATED"/>
    <property type="match status" value="1"/>
</dbReference>
<dbReference type="Pfam" id="PF17389">
    <property type="entry name" value="Bac_rhamnosid6H"/>
    <property type="match status" value="1"/>
</dbReference>
<evidence type="ECO:0000313" key="5">
    <source>
        <dbReference type="EMBL" id="KAJ6030137.1"/>
    </source>
</evidence>